<reference evidence="8 9" key="1">
    <citation type="journal article" date="2023" name="G3 (Bethesda)">
        <title>A high-quality reference genome for the fission yeast Schizosaccharomyces osmophilus.</title>
        <authorList>
            <person name="Jia G.S."/>
            <person name="Zhang W.C."/>
            <person name="Liang Y."/>
            <person name="Liu X.H."/>
            <person name="Rhind N."/>
            <person name="Pidoux A."/>
            <person name="Brysch-Herzberg M."/>
            <person name="Du L.L."/>
        </authorList>
    </citation>
    <scope>NUCLEOTIDE SEQUENCE [LARGE SCALE GENOMIC DNA]</scope>
    <source>
        <strain evidence="8 9">CBS 15793</strain>
    </source>
</reference>
<evidence type="ECO:0000256" key="4">
    <source>
        <dbReference type="ARBA" id="ARBA00022989"/>
    </source>
</evidence>
<proteinExistence type="inferred from homology"/>
<feature type="transmembrane region" description="Helical" evidence="7">
    <location>
        <begin position="162"/>
        <end position="184"/>
    </location>
</feature>
<dbReference type="RefSeq" id="XP_056038577.1">
    <property type="nucleotide sequence ID" value="XM_056182643.1"/>
</dbReference>
<feature type="compositionally biased region" description="Polar residues" evidence="6">
    <location>
        <begin position="244"/>
        <end position="255"/>
    </location>
</feature>
<protein>
    <submittedName>
        <fullName evidence="8">Uncharacterized protein</fullName>
    </submittedName>
</protein>
<feature type="transmembrane region" description="Helical" evidence="7">
    <location>
        <begin position="134"/>
        <end position="155"/>
    </location>
</feature>
<evidence type="ECO:0000313" key="8">
    <source>
        <dbReference type="EMBL" id="WBW74334.1"/>
    </source>
</evidence>
<sequence length="279" mass="30916">MSEKELKVGLSDPPAYSHVNVYNVDLEKGLPLYTQQDTNKSPNSGSLKAKEKKDIAMDQLGDFHSFLDERKREASQFLNREFPDNVVVKEKSQRLLSTIIPSLVCVCAISYYFRTYTFLVDGFKDWGNWPLGPLIIHVVIFIVFVAAFFCLHSIILGTVRRLLYVVILMGCILPFLFSAIGNIYSAIHSAIGNIYSAIGKIIGMVVDILMYGAGTIICGVGYGLYCTLLACLGLNFVSSTEHTSSPTLPSYQQRDNALAPPPTDTNEEIELQTNPSTQI</sequence>
<dbReference type="GeneID" id="80877332"/>
<evidence type="ECO:0000256" key="2">
    <source>
        <dbReference type="ARBA" id="ARBA00006977"/>
    </source>
</evidence>
<name>A0AAE9WET7_9SCHI</name>
<keyword evidence="4 7" id="KW-1133">Transmembrane helix</keyword>
<evidence type="ECO:0000256" key="7">
    <source>
        <dbReference type="SAM" id="Phobius"/>
    </source>
</evidence>
<keyword evidence="3 7" id="KW-0812">Transmembrane</keyword>
<accession>A0AAE9WET7</accession>
<dbReference type="InterPro" id="IPR009340">
    <property type="entry name" value="DUF999"/>
</dbReference>
<keyword evidence="5 7" id="KW-0472">Membrane</keyword>
<evidence type="ECO:0000256" key="1">
    <source>
        <dbReference type="ARBA" id="ARBA00004141"/>
    </source>
</evidence>
<evidence type="ECO:0000256" key="3">
    <source>
        <dbReference type="ARBA" id="ARBA00022692"/>
    </source>
</evidence>
<gene>
    <name evidence="8" type="ORF">SOMG_03856</name>
</gene>
<dbReference type="Pfam" id="PF06198">
    <property type="entry name" value="DUF999"/>
    <property type="match status" value="1"/>
</dbReference>
<dbReference type="AlphaFoldDB" id="A0AAE9WET7"/>
<dbReference type="KEGG" id="som:SOMG_03856"/>
<dbReference type="Proteomes" id="UP001212411">
    <property type="component" value="Chromosome 2"/>
</dbReference>
<keyword evidence="9" id="KW-1185">Reference proteome</keyword>
<dbReference type="EMBL" id="CP115612">
    <property type="protein sequence ID" value="WBW74334.1"/>
    <property type="molecule type" value="Genomic_DNA"/>
</dbReference>
<feature type="transmembrane region" description="Helical" evidence="7">
    <location>
        <begin position="95"/>
        <end position="114"/>
    </location>
</feature>
<organism evidence="8 9">
    <name type="scientific">Schizosaccharomyces osmophilus</name>
    <dbReference type="NCBI Taxonomy" id="2545709"/>
    <lineage>
        <taxon>Eukaryota</taxon>
        <taxon>Fungi</taxon>
        <taxon>Dikarya</taxon>
        <taxon>Ascomycota</taxon>
        <taxon>Taphrinomycotina</taxon>
        <taxon>Schizosaccharomycetes</taxon>
        <taxon>Schizosaccharomycetales</taxon>
        <taxon>Schizosaccharomycetaceae</taxon>
        <taxon>Schizosaccharomyces</taxon>
    </lineage>
</organism>
<evidence type="ECO:0000256" key="5">
    <source>
        <dbReference type="ARBA" id="ARBA00023136"/>
    </source>
</evidence>
<feature type="region of interest" description="Disordered" evidence="6">
    <location>
        <begin position="244"/>
        <end position="279"/>
    </location>
</feature>
<comment type="subcellular location">
    <subcellularLocation>
        <location evidence="1">Membrane</location>
        <topology evidence="1">Multi-pass membrane protein</topology>
    </subcellularLocation>
</comment>
<dbReference type="GO" id="GO:0016020">
    <property type="term" value="C:membrane"/>
    <property type="evidence" value="ECO:0007669"/>
    <property type="project" value="UniProtKB-SubCell"/>
</dbReference>
<evidence type="ECO:0000256" key="6">
    <source>
        <dbReference type="SAM" id="MobiDB-lite"/>
    </source>
</evidence>
<comment type="similarity">
    <text evidence="2">Belongs to the UPF0494 family.</text>
</comment>
<evidence type="ECO:0000313" key="9">
    <source>
        <dbReference type="Proteomes" id="UP001212411"/>
    </source>
</evidence>